<comment type="subcellular location">
    <subcellularLocation>
        <location evidence="1">Cell membrane</location>
        <topology evidence="1">Multi-pass membrane protein</topology>
    </subcellularLocation>
</comment>
<proteinExistence type="predicted"/>
<dbReference type="NCBIfam" id="TIGR00360">
    <property type="entry name" value="ComEC_N-term"/>
    <property type="match status" value="1"/>
</dbReference>
<evidence type="ECO:0000256" key="2">
    <source>
        <dbReference type="ARBA" id="ARBA00022475"/>
    </source>
</evidence>
<dbReference type="InterPro" id="IPR036866">
    <property type="entry name" value="RibonucZ/Hydroxyglut_hydro"/>
</dbReference>
<accession>A0A1V5SIS1</accession>
<feature type="transmembrane region" description="Helical" evidence="6">
    <location>
        <begin position="388"/>
        <end position="412"/>
    </location>
</feature>
<evidence type="ECO:0000256" key="1">
    <source>
        <dbReference type="ARBA" id="ARBA00004651"/>
    </source>
</evidence>
<comment type="caution">
    <text evidence="9">The sequence shown here is derived from an EMBL/GenBank/DDBJ whole genome shotgun (WGS) entry which is preliminary data.</text>
</comment>
<feature type="domain" description="Metallo-beta-lactamase" evidence="7">
    <location>
        <begin position="552"/>
        <end position="622"/>
    </location>
</feature>
<dbReference type="InterPro" id="IPR004797">
    <property type="entry name" value="Competence_ComEC/Rec2"/>
</dbReference>
<dbReference type="PANTHER" id="PTHR30619">
    <property type="entry name" value="DNA INTERNALIZATION/COMPETENCE PROTEIN COMEC/REC2"/>
    <property type="match status" value="1"/>
</dbReference>
<dbReference type="Pfam" id="PF03772">
    <property type="entry name" value="Competence"/>
    <property type="match status" value="1"/>
</dbReference>
<dbReference type="InterPro" id="IPR001279">
    <property type="entry name" value="Metallo-B-lactamas"/>
</dbReference>
<feature type="transmembrane region" description="Helical" evidence="6">
    <location>
        <begin position="296"/>
        <end position="329"/>
    </location>
</feature>
<dbReference type="Pfam" id="PF00753">
    <property type="entry name" value="Lactamase_B"/>
    <property type="match status" value="1"/>
</dbReference>
<dbReference type="InterPro" id="IPR004477">
    <property type="entry name" value="ComEC_N"/>
</dbReference>
<evidence type="ECO:0000256" key="3">
    <source>
        <dbReference type="ARBA" id="ARBA00022692"/>
    </source>
</evidence>
<dbReference type="CDD" id="cd07731">
    <property type="entry name" value="ComA-like_MBL-fold"/>
    <property type="match status" value="1"/>
</dbReference>
<dbReference type="Gene3D" id="3.60.15.10">
    <property type="entry name" value="Ribonuclease Z/Hydroxyacylglutathione hydrolase-like"/>
    <property type="match status" value="1"/>
</dbReference>
<feature type="transmembrane region" description="Helical" evidence="6">
    <location>
        <begin position="424"/>
        <end position="448"/>
    </location>
</feature>
<dbReference type="GO" id="GO:0030420">
    <property type="term" value="P:establishment of competence for transformation"/>
    <property type="evidence" value="ECO:0007669"/>
    <property type="project" value="InterPro"/>
</dbReference>
<dbReference type="SUPFAM" id="SSF56281">
    <property type="entry name" value="Metallo-hydrolase/oxidoreductase"/>
    <property type="match status" value="1"/>
</dbReference>
<reference evidence="9" key="1">
    <citation type="submission" date="2017-02" db="EMBL/GenBank/DDBJ databases">
        <title>Delving into the versatile metabolic prowess of the omnipresent phylum Bacteroidetes.</title>
        <authorList>
            <person name="Nobu M.K."/>
            <person name="Mei R."/>
            <person name="Narihiro T."/>
            <person name="Kuroda K."/>
            <person name="Liu W.-T."/>
        </authorList>
    </citation>
    <scope>NUCLEOTIDE SEQUENCE</scope>
    <source>
        <strain evidence="9">ADurb.Bin276</strain>
    </source>
</reference>
<dbReference type="NCBIfam" id="TIGR00361">
    <property type="entry name" value="ComEC_Rec2"/>
    <property type="match status" value="1"/>
</dbReference>
<dbReference type="GO" id="GO:0005886">
    <property type="term" value="C:plasma membrane"/>
    <property type="evidence" value="ECO:0007669"/>
    <property type="project" value="UniProtKB-SubCell"/>
</dbReference>
<name>A0A1V5SIS1_9BACT</name>
<keyword evidence="4 6" id="KW-1133">Transmembrane helix</keyword>
<evidence type="ECO:0000313" key="9">
    <source>
        <dbReference type="EMBL" id="OQA54446.1"/>
    </source>
</evidence>
<feature type="transmembrane region" description="Helical" evidence="6">
    <location>
        <begin position="83"/>
        <end position="103"/>
    </location>
</feature>
<sequence length="788" mass="90886">MEFIQDQDFNPKKNLLVSSEDRNRIPSFVSFQFFRYPAFLISVWIIIGFFIQEYINLSLLMIIVLIGLGFFGQILLHKYSRWFCLASCLFWLMIAGFIHYLAYQIPIDAFRLVQGTKVTYQGTIQRINEKYYLSKIESFSGYRPVLLLKNPAQELDQFLFQRVEVTGLFRPYLACSNPGGINFQTYWRQKRIFGEIQVYKCHPIDNNTFWNNFLSSFERTRNALSNRWRMKLGEEYPYFAAMLWGEKNDLFQDSTALLQETGIYHTFCISGLHLTILGGILLFILQKIHLPKSLAVSLSIFFCLLYLFFCSIAPSAFRAFLMFALFLIAKQIGRNTLSIHFISIAFMVMFFLQPEIIFQPGCQLSFISTLAIILYSSQIQNSSQYTKLFQWIANGILLSTVVTIFTLPLLILNRLSFSSLIWTSNLILIPIAQLSILVNFISILGSWIPHLTNVFSHLIRLLIRILIILSEWSQNNIPHLFWKFEAKNQQIFGWVFWILLLFLIDLLMVKKSKAILLKSMILFSLVLVIFGFSAQPQFQVWVLDVGQGLAMISLSDNQAICIDTGGVIRNYGNTGYTILLPFLKNYGIHQLQSVYLTHYHQDHTAGIQSLVEAYDISGIYGRFESELEGGIKTTSIEYPTVSKHHHPYQIEIIPISGFQENDQALVYRLSIQNFSCLVCGDIEEEGIHQLLKAGENIIRSEVIIIPHHGSYTTNLAQLIQQVRPSLAIISTGENRYGHPDQRTLKLLNELGIPYYRTDYHGAVGFHIQRKNWKVIVHGKNDFSKMDNE</sequence>
<dbReference type="InterPro" id="IPR052159">
    <property type="entry name" value="Competence_DNA_uptake"/>
</dbReference>
<dbReference type="EMBL" id="MWBQ01000211">
    <property type="protein sequence ID" value="OQA54446.1"/>
    <property type="molecule type" value="Genomic_DNA"/>
</dbReference>
<evidence type="ECO:0000259" key="7">
    <source>
        <dbReference type="Pfam" id="PF00753"/>
    </source>
</evidence>
<evidence type="ECO:0000256" key="4">
    <source>
        <dbReference type="ARBA" id="ARBA00022989"/>
    </source>
</evidence>
<evidence type="ECO:0000256" key="5">
    <source>
        <dbReference type="ARBA" id="ARBA00023136"/>
    </source>
</evidence>
<feature type="transmembrane region" description="Helical" evidence="6">
    <location>
        <begin position="491"/>
        <end position="509"/>
    </location>
</feature>
<keyword evidence="3 6" id="KW-0812">Transmembrane</keyword>
<keyword evidence="5 6" id="KW-0472">Membrane</keyword>
<evidence type="ECO:0000259" key="8">
    <source>
        <dbReference type="Pfam" id="PF03772"/>
    </source>
</evidence>
<protein>
    <submittedName>
        <fullName evidence="9">ComEC family competence protein</fullName>
    </submittedName>
</protein>
<feature type="transmembrane region" description="Helical" evidence="6">
    <location>
        <begin position="515"/>
        <end position="534"/>
    </location>
</feature>
<dbReference type="PANTHER" id="PTHR30619:SF1">
    <property type="entry name" value="RECOMBINATION PROTEIN 2"/>
    <property type="match status" value="1"/>
</dbReference>
<feature type="transmembrane region" description="Helical" evidence="6">
    <location>
        <begin position="57"/>
        <end position="76"/>
    </location>
</feature>
<evidence type="ECO:0000256" key="6">
    <source>
        <dbReference type="SAM" id="Phobius"/>
    </source>
</evidence>
<dbReference type="AlphaFoldDB" id="A0A1V5SIS1"/>
<dbReference type="Proteomes" id="UP000485569">
    <property type="component" value="Unassembled WGS sequence"/>
</dbReference>
<dbReference type="InterPro" id="IPR035681">
    <property type="entry name" value="ComA-like_MBL"/>
</dbReference>
<feature type="transmembrane region" description="Helical" evidence="6">
    <location>
        <begin position="33"/>
        <end position="51"/>
    </location>
</feature>
<feature type="domain" description="ComEC/Rec2-related protein" evidence="8">
    <location>
        <begin position="242"/>
        <end position="503"/>
    </location>
</feature>
<gene>
    <name evidence="9" type="ORF">BWY41_02072</name>
</gene>
<feature type="transmembrane region" description="Helical" evidence="6">
    <location>
        <begin position="262"/>
        <end position="284"/>
    </location>
</feature>
<feature type="transmembrane region" description="Helical" evidence="6">
    <location>
        <begin position="335"/>
        <end position="352"/>
    </location>
</feature>
<organism evidence="9">
    <name type="scientific">Candidatus Atribacter allofermentans</name>
    <dbReference type="NCBI Taxonomy" id="1852833"/>
    <lineage>
        <taxon>Bacteria</taxon>
        <taxon>Pseudomonadati</taxon>
        <taxon>Atribacterota</taxon>
        <taxon>Atribacteria</taxon>
        <taxon>Atribacterales</taxon>
        <taxon>Atribacteraceae</taxon>
        <taxon>Atribacter</taxon>
    </lineage>
</organism>
<keyword evidence="2" id="KW-1003">Cell membrane</keyword>